<evidence type="ECO:0000256" key="1">
    <source>
        <dbReference type="ARBA" id="ARBA00023002"/>
    </source>
</evidence>
<dbReference type="GO" id="GO:0004497">
    <property type="term" value="F:monooxygenase activity"/>
    <property type="evidence" value="ECO:0007669"/>
    <property type="project" value="TreeGrafter"/>
</dbReference>
<reference evidence="2" key="1">
    <citation type="submission" date="2020-09" db="EMBL/GenBank/DDBJ databases">
        <title>Brevundimonas sp. LVF2 isolated from a puddle in Goettingen, Germany.</title>
        <authorList>
            <person name="Friedrich I."/>
            <person name="Klassen A."/>
            <person name="Hannes N."/>
            <person name="Schneider D."/>
            <person name="Hertel R."/>
            <person name="Daniel R."/>
        </authorList>
    </citation>
    <scope>NUCLEOTIDE SEQUENCE</scope>
    <source>
        <strain evidence="2">LVF2</strain>
    </source>
</reference>
<name>A0A975C2X8_9CAUL</name>
<dbReference type="PANTHER" id="PTHR43539:SF78">
    <property type="entry name" value="FLAVIN-CONTAINING MONOOXYGENASE"/>
    <property type="match status" value="1"/>
</dbReference>
<dbReference type="PRINTS" id="PR00368">
    <property type="entry name" value="FADPNR"/>
</dbReference>
<proteinExistence type="predicted"/>
<dbReference type="PANTHER" id="PTHR43539">
    <property type="entry name" value="FLAVIN-BINDING MONOOXYGENASE-LIKE PROTEIN (AFU_ORTHOLOGUE AFUA_4G09220)"/>
    <property type="match status" value="1"/>
</dbReference>
<sequence length="386" mass="41361">MTGVTRSPDGVAEGAPASSRVALKVDIVVIGAGQAGLSAAYHLKNLGLEPDRRFLTFDHAPGPGGAWQHRWPSLTLSTVNRVHDLPGMRFDAAVRTDDGQVRASVAVPEYFAAYEKAFDLRVHRPVSVVAVCDRGERLRVETDRGVFSARGVINATGAWEAPFIPEYPGADRFRGRQLHTKDYRTAAAFAGQHVVVVGAGISAIQLLDEISQVTSTTWVTRRAPQFRETPFTPEDGRAAVARVEARVRQGLPPGSVVSVTGLPITPAIRAMRARAALSRLPMFSEITETGVRWADGSEQAADVILWCTGFRSALDHLAPLQLREQGGGIVMTGRLATQVAKDPRIHLVGYGPSASTIGANRAGGAAARELTTFLSLQRGQARPPEA</sequence>
<dbReference type="EMBL" id="CP062222">
    <property type="protein sequence ID" value="QTC92866.1"/>
    <property type="molecule type" value="Genomic_DNA"/>
</dbReference>
<dbReference type="GO" id="GO:0050660">
    <property type="term" value="F:flavin adenine dinucleotide binding"/>
    <property type="evidence" value="ECO:0007669"/>
    <property type="project" value="TreeGrafter"/>
</dbReference>
<keyword evidence="3" id="KW-1185">Reference proteome</keyword>
<organism evidence="2 3">
    <name type="scientific">Brevundimonas goettingensis</name>
    <dbReference type="NCBI Taxonomy" id="2774190"/>
    <lineage>
        <taxon>Bacteria</taxon>
        <taxon>Pseudomonadati</taxon>
        <taxon>Pseudomonadota</taxon>
        <taxon>Alphaproteobacteria</taxon>
        <taxon>Caulobacterales</taxon>
        <taxon>Caulobacteraceae</taxon>
        <taxon>Brevundimonas</taxon>
    </lineage>
</organism>
<protein>
    <submittedName>
        <fullName evidence="2">NAD(P)/FAD-dependent oxidoreductase</fullName>
    </submittedName>
</protein>
<dbReference type="Gene3D" id="3.50.50.60">
    <property type="entry name" value="FAD/NAD(P)-binding domain"/>
    <property type="match status" value="1"/>
</dbReference>
<keyword evidence="1" id="KW-0560">Oxidoreductase</keyword>
<evidence type="ECO:0000313" key="3">
    <source>
        <dbReference type="Proteomes" id="UP000663918"/>
    </source>
</evidence>
<accession>A0A975C2X8</accession>
<dbReference type="InterPro" id="IPR036188">
    <property type="entry name" value="FAD/NAD-bd_sf"/>
</dbReference>
<dbReference type="Pfam" id="PF13738">
    <property type="entry name" value="Pyr_redox_3"/>
    <property type="match status" value="1"/>
</dbReference>
<gene>
    <name evidence="2" type="ORF">IFJ75_08490</name>
</gene>
<dbReference type="Proteomes" id="UP000663918">
    <property type="component" value="Chromosome"/>
</dbReference>
<evidence type="ECO:0000313" key="2">
    <source>
        <dbReference type="EMBL" id="QTC92866.1"/>
    </source>
</evidence>
<dbReference type="PRINTS" id="PR00411">
    <property type="entry name" value="PNDRDTASEI"/>
</dbReference>
<dbReference type="InterPro" id="IPR050982">
    <property type="entry name" value="Auxin_biosynth/cation_transpt"/>
</dbReference>
<dbReference type="AlphaFoldDB" id="A0A975C2X8"/>
<dbReference type="RefSeq" id="WP_207932146.1">
    <property type="nucleotide sequence ID" value="NZ_CP062222.1"/>
</dbReference>
<dbReference type="SUPFAM" id="SSF51905">
    <property type="entry name" value="FAD/NAD(P)-binding domain"/>
    <property type="match status" value="2"/>
</dbReference>
<dbReference type="KEGG" id="bgoe:IFJ75_08490"/>